<name>A0A496JLA5_HELPX</name>
<dbReference type="GO" id="GO:0005975">
    <property type="term" value="P:carbohydrate metabolic process"/>
    <property type="evidence" value="ECO:0007669"/>
    <property type="project" value="InterPro"/>
</dbReference>
<accession>A0A496JLA5</accession>
<dbReference type="EMBL" id="QEHH01000001">
    <property type="protein sequence ID" value="RKV61312.1"/>
    <property type="molecule type" value="Genomic_DNA"/>
</dbReference>
<reference evidence="3 4" key="1">
    <citation type="submission" date="2018-04" db="EMBL/GenBank/DDBJ databases">
        <title>Complete genome sequences of Helicobacter pylori.</title>
        <authorList>
            <person name="Palau M."/>
            <person name="Minana-Galbis D."/>
        </authorList>
    </citation>
    <scope>NUCLEOTIDE SEQUENCE [LARGE SCALE GENOMIC DNA]</scope>
    <source>
        <strain evidence="3 4">B126</strain>
    </source>
</reference>
<dbReference type="RefSeq" id="WP_120811164.1">
    <property type="nucleotide sequence ID" value="NZ_QEHH01000001.1"/>
</dbReference>
<dbReference type="GO" id="GO:0016020">
    <property type="term" value="C:membrane"/>
    <property type="evidence" value="ECO:0007669"/>
    <property type="project" value="InterPro"/>
</dbReference>
<dbReference type="AlphaFoldDB" id="A0A496JLA5"/>
<dbReference type="Pfam" id="PF01531">
    <property type="entry name" value="Glyco_transf_11"/>
    <property type="match status" value="1"/>
</dbReference>
<sequence>MAFKVVQICGGLGNQMFQYAFAKSLQKHLNTPVLLDITSFDWSNRKMQLELFPIDLPYASEKEIAIAKMQHLPKLVRDALKCMGFDRVSQEIVFEYEPKLLKPSRLTYFYGYFQDPRYFDAISPLIKQTFTLPPPPPPKIIKIIKKKEEEYHRKLSLILAAKNSVFVHIRRGDYVGIGCQLGIDYQKKALEYMAKRVPNMELFVFCEDLTFTQNLDLGYPFMDMTTRDKDEEAYWDMLLMQSCKHGIIANSTYSWWAAYLINNPEKIIIGPKHWLFGHENILCKEWVKIESHFEVKSQKYNA</sequence>
<dbReference type="PANTHER" id="PTHR11927:SF9">
    <property type="entry name" value="L-FUCOSYLTRANSFERASE"/>
    <property type="match status" value="1"/>
</dbReference>
<evidence type="ECO:0000313" key="3">
    <source>
        <dbReference type="EMBL" id="RKV61312.1"/>
    </source>
</evidence>
<gene>
    <name evidence="3" type="ORF">DD776_00890</name>
</gene>
<dbReference type="CDD" id="cd11301">
    <property type="entry name" value="Fut1_Fut2_like"/>
    <property type="match status" value="1"/>
</dbReference>
<keyword evidence="1 3" id="KW-0328">Glycosyltransferase</keyword>
<dbReference type="Proteomes" id="UP000279456">
    <property type="component" value="Unassembled WGS sequence"/>
</dbReference>
<evidence type="ECO:0000256" key="2">
    <source>
        <dbReference type="ARBA" id="ARBA00022679"/>
    </source>
</evidence>
<evidence type="ECO:0000313" key="4">
    <source>
        <dbReference type="Proteomes" id="UP000279456"/>
    </source>
</evidence>
<proteinExistence type="predicted"/>
<dbReference type="InterPro" id="IPR002516">
    <property type="entry name" value="Glyco_trans_11"/>
</dbReference>
<dbReference type="GO" id="GO:0008107">
    <property type="term" value="F:galactoside 2-alpha-L-fucosyltransferase activity"/>
    <property type="evidence" value="ECO:0007669"/>
    <property type="project" value="InterPro"/>
</dbReference>
<protein>
    <submittedName>
        <fullName evidence="3">Alpha-1,2-fucosyltransferase</fullName>
    </submittedName>
</protein>
<organism evidence="3 4">
    <name type="scientific">Helicobacter pylori</name>
    <name type="common">Campylobacter pylori</name>
    <dbReference type="NCBI Taxonomy" id="210"/>
    <lineage>
        <taxon>Bacteria</taxon>
        <taxon>Pseudomonadati</taxon>
        <taxon>Campylobacterota</taxon>
        <taxon>Epsilonproteobacteria</taxon>
        <taxon>Campylobacterales</taxon>
        <taxon>Helicobacteraceae</taxon>
        <taxon>Helicobacter</taxon>
    </lineage>
</organism>
<comment type="caution">
    <text evidence="3">The sequence shown here is derived from an EMBL/GenBank/DDBJ whole genome shotgun (WGS) entry which is preliminary data.</text>
</comment>
<keyword evidence="2 3" id="KW-0808">Transferase</keyword>
<evidence type="ECO:0000256" key="1">
    <source>
        <dbReference type="ARBA" id="ARBA00022676"/>
    </source>
</evidence>
<dbReference type="PANTHER" id="PTHR11927">
    <property type="entry name" value="GALACTOSIDE 2-L-FUCOSYLTRANSFERASE"/>
    <property type="match status" value="1"/>
</dbReference>